<dbReference type="SUPFAM" id="SSF53795">
    <property type="entry name" value="PEP carboxykinase-like"/>
    <property type="match status" value="1"/>
</dbReference>
<organism evidence="1 2">
    <name type="scientific">Artemisia annua</name>
    <name type="common">Sweet wormwood</name>
    <dbReference type="NCBI Taxonomy" id="35608"/>
    <lineage>
        <taxon>Eukaryota</taxon>
        <taxon>Viridiplantae</taxon>
        <taxon>Streptophyta</taxon>
        <taxon>Embryophyta</taxon>
        <taxon>Tracheophyta</taxon>
        <taxon>Spermatophyta</taxon>
        <taxon>Magnoliopsida</taxon>
        <taxon>eudicotyledons</taxon>
        <taxon>Gunneridae</taxon>
        <taxon>Pentapetalae</taxon>
        <taxon>asterids</taxon>
        <taxon>campanulids</taxon>
        <taxon>Asterales</taxon>
        <taxon>Asteraceae</taxon>
        <taxon>Asteroideae</taxon>
        <taxon>Anthemideae</taxon>
        <taxon>Artemisiinae</taxon>
        <taxon>Artemisia</taxon>
    </lineage>
</organism>
<dbReference type="InterPro" id="IPR001272">
    <property type="entry name" value="PEP_carboxykinase_ATP"/>
</dbReference>
<dbReference type="GO" id="GO:0005524">
    <property type="term" value="F:ATP binding"/>
    <property type="evidence" value="ECO:0007669"/>
    <property type="project" value="InterPro"/>
</dbReference>
<dbReference type="GO" id="GO:0005829">
    <property type="term" value="C:cytosol"/>
    <property type="evidence" value="ECO:0007669"/>
    <property type="project" value="TreeGrafter"/>
</dbReference>
<dbReference type="STRING" id="35608.A0A2U1N586"/>
<dbReference type="GO" id="GO:0004612">
    <property type="term" value="F:phosphoenolpyruvate carboxykinase (ATP) activity"/>
    <property type="evidence" value="ECO:0007669"/>
    <property type="project" value="InterPro"/>
</dbReference>
<dbReference type="Proteomes" id="UP000245207">
    <property type="component" value="Unassembled WGS sequence"/>
</dbReference>
<protein>
    <submittedName>
        <fullName evidence="1">Uncharacterized protein</fullName>
    </submittedName>
</protein>
<dbReference type="EMBL" id="PKPP01003598">
    <property type="protein sequence ID" value="PWA68614.1"/>
    <property type="molecule type" value="Genomic_DNA"/>
</dbReference>
<comment type="caution">
    <text evidence="1">The sequence shown here is derived from an EMBL/GenBank/DDBJ whole genome shotgun (WGS) entry which is preliminary data.</text>
</comment>
<dbReference type="Gene3D" id="3.90.228.20">
    <property type="match status" value="1"/>
</dbReference>
<accession>A0A2U1N586</accession>
<proteinExistence type="predicted"/>
<dbReference type="AlphaFoldDB" id="A0A2U1N586"/>
<dbReference type="Pfam" id="PF01293">
    <property type="entry name" value="PEPCK_ATP"/>
    <property type="match status" value="1"/>
</dbReference>
<evidence type="ECO:0000313" key="1">
    <source>
        <dbReference type="EMBL" id="PWA68614.1"/>
    </source>
</evidence>
<name>A0A2U1N586_ARTAN</name>
<dbReference type="InterPro" id="IPR013035">
    <property type="entry name" value="PEP_carboxykinase_C"/>
</dbReference>
<reference evidence="1 2" key="1">
    <citation type="journal article" date="2018" name="Mol. Plant">
        <title>The genome of Artemisia annua provides insight into the evolution of Asteraceae family and artemisinin biosynthesis.</title>
        <authorList>
            <person name="Shen Q."/>
            <person name="Zhang L."/>
            <person name="Liao Z."/>
            <person name="Wang S."/>
            <person name="Yan T."/>
            <person name="Shi P."/>
            <person name="Liu M."/>
            <person name="Fu X."/>
            <person name="Pan Q."/>
            <person name="Wang Y."/>
            <person name="Lv Z."/>
            <person name="Lu X."/>
            <person name="Zhang F."/>
            <person name="Jiang W."/>
            <person name="Ma Y."/>
            <person name="Chen M."/>
            <person name="Hao X."/>
            <person name="Li L."/>
            <person name="Tang Y."/>
            <person name="Lv G."/>
            <person name="Zhou Y."/>
            <person name="Sun X."/>
            <person name="Brodelius P.E."/>
            <person name="Rose J.K.C."/>
            <person name="Tang K."/>
        </authorList>
    </citation>
    <scope>NUCLEOTIDE SEQUENCE [LARGE SCALE GENOMIC DNA]</scope>
    <source>
        <strain evidence="2">cv. Huhao1</strain>
        <tissue evidence="1">Leaf</tissue>
    </source>
</reference>
<dbReference type="PANTHER" id="PTHR30031:SF0">
    <property type="entry name" value="PHOSPHOENOLPYRUVATE CARBOXYKINASE (ATP)"/>
    <property type="match status" value="1"/>
</dbReference>
<gene>
    <name evidence="1" type="ORF">CTI12_AA307670</name>
</gene>
<keyword evidence="2" id="KW-1185">Reference proteome</keyword>
<dbReference type="GO" id="GO:0006094">
    <property type="term" value="P:gluconeogenesis"/>
    <property type="evidence" value="ECO:0007669"/>
    <property type="project" value="InterPro"/>
</dbReference>
<dbReference type="PANTHER" id="PTHR30031">
    <property type="entry name" value="PHOSPHOENOLPYRUVATE CARBOXYKINASE ATP"/>
    <property type="match status" value="1"/>
</dbReference>
<sequence length="464" mass="51371">MLMEVEQLEWKRVELQHGFDNWSTLIIITSGIESSGTSNMSFAMSGCIQMDGPTEIKLNWKKVKIHDDGKRINYPSVSVESYFFRTGNNYKPFQGRHPNNVILLACDAFGVLPPVSKLNLAQTMYHFINAYTTLGDNSQCSCSHEPDFDALAHEVTDCVTRVADEYQNSQFQRPTSVPSLLENDDNRCRSVSEASTSVGAFGLERVGGPAPVLKWKAICLEDPLLDNSGTSLGESLDLRPTVKAISVEGATLDNDHNVVSVCAETILTPALGGNSRLYQTMSMQAACQSVPNTVYFPIGDRPIVSIEVSDELILGAAIDSDNYSYQTMAEQPIWQPVLAIVCFQGLRFIQRDQTLLSGDRQHLYQVIEQVVVGLRQFIPSFLGVMRRKLILLTIINYVGVYVGDVCNASGGNAFNTSEPPNAYMYMIFKYKVIQLPSLMNSHVATMISTCGHVKHLSGFNEVLH</sequence>
<evidence type="ECO:0000313" key="2">
    <source>
        <dbReference type="Proteomes" id="UP000245207"/>
    </source>
</evidence>